<protein>
    <submittedName>
        <fullName evidence="3">Copper oxidase</fullName>
    </submittedName>
</protein>
<dbReference type="Proteomes" id="UP000237440">
    <property type="component" value="Unassembled WGS sequence"/>
</dbReference>
<evidence type="ECO:0000259" key="2">
    <source>
        <dbReference type="Pfam" id="PF07731"/>
    </source>
</evidence>
<accession>A0A2S3VMJ3</accession>
<evidence type="ECO:0000313" key="3">
    <source>
        <dbReference type="EMBL" id="POF41161.1"/>
    </source>
</evidence>
<dbReference type="CDD" id="cd13866">
    <property type="entry name" value="CuRO_2_BOD"/>
    <property type="match status" value="1"/>
</dbReference>
<dbReference type="InterPro" id="IPR008972">
    <property type="entry name" value="Cupredoxin"/>
</dbReference>
<dbReference type="InterPro" id="IPR045087">
    <property type="entry name" value="Cu-oxidase_fam"/>
</dbReference>
<dbReference type="EMBL" id="MUJK01000005">
    <property type="protein sequence ID" value="POF41161.1"/>
    <property type="molecule type" value="Genomic_DNA"/>
</dbReference>
<gene>
    <name evidence="3" type="ORF">B0D71_18180</name>
</gene>
<evidence type="ECO:0000256" key="1">
    <source>
        <dbReference type="SAM" id="MobiDB-lite"/>
    </source>
</evidence>
<comment type="caution">
    <text evidence="3">The sequence shown here is derived from an EMBL/GenBank/DDBJ whole genome shotgun (WGS) entry which is preliminary data.</text>
</comment>
<sequence>MKTNLTPHPISLFIRPDLASALLLALCGADAGASPIDDESQPSPTDPSYYRPQPADPAAALLEIRTLPEANHGSLALPNGGQGNRDTPRTENVLPPALQTSFNFPTNGKPSPLFGAEPYTQQMLLFEEFGPEKLDPQTPPAQMTFPVPTVGPMPSQDPNSLARSGPSGTALEAFLRQPGLTPFPTQYSNVLDRNPWKAQIEAFLNRAPVGSPAEGRPGGKGWSHQRWNEFYPQASFKTVQAGARQNLGLRDSKQMHGYTKGEFGPNGLYHNTAGTTATNGTTKGIDIRIHPKMPIQNHNSVWTFDGTLPPKLLMVRYGQPLLMRHYNALPIDPAANNGFGLHTISTHEHNGHNPAESDGYANAFFFPGQYYDYRWPVQLAGYDTINTKAEDPRAAFPCSPGETLWVNDMTPGLKTCQNGSIKIRGDWRETMSTHWFHDHMLDFTAQNVYKGNAVMMNYYSAIDRGNEALEDGVNLRLPSGSAMPWGNRDYDVNLVIGDKAWDSTGQLWFNPFNTDGFLGDQMLVNWQYQPFLNVRARSYRFRILNGSVSRYFKLAVVREIKGTGGEFPGPSGSGVSYNRVPFHMIGNDGNIMEHAIPFDGSMDLDGDGDFKDNNGILPTQAIAERYDIIINFAKNGIKTGDKIYFVNLMEHKTGKGPEKAELSLADVLSEKYKAVLKQSSKGPQWDKGDPVVGKFLQLIVNSYSGQDLSMDPTAYEPAKPGKVAGKKMIPLTINRDDPADKAKLDLARHRSFTFGRSDGTDLAPWTIKTDGGFGYSMDPRQLTAAPALSTGPTDAGFSGDGTLEVWNIKNGGNGWSHPVHVHFEEGVILNRDGKAPPDWEKWARKDVFRIGPEVDSSTEVTMAIRFREFAGTYMEHCHNTQHEDSSMLLRWDIEHPGQFELMPTPLPSWDGVEYVATAALPTFRTGGKGSGSDDDEDDGGDDNSTNKLPIAGPDIASTTAGVPVTLSVLANDSDPDKNVPLTVVGLSQPDSGMGTATTDGTRVIYTPPAALTEPGTASFTYEVRDAKGGVSATPGTVTITVTPAATSNEDLQVTSAIVSVRSNNRYTWDLAGTTSQTGTALTVTAATTGGPLVLGTATMTPIATGARWRISTSTTGNGPAATATVTIKSSSGKSVTAPISVR</sequence>
<dbReference type="CDD" id="cd13889">
    <property type="entry name" value="CuRO_3_BOD"/>
    <property type="match status" value="1"/>
</dbReference>
<dbReference type="AlphaFoldDB" id="A0A2S3VMJ3"/>
<proteinExistence type="predicted"/>
<name>A0A2S3VMJ3_9PSED</name>
<dbReference type="RefSeq" id="WP_103396051.1">
    <property type="nucleotide sequence ID" value="NZ_MUJK01000005.1"/>
</dbReference>
<feature type="compositionally biased region" description="Acidic residues" evidence="1">
    <location>
        <begin position="932"/>
        <end position="941"/>
    </location>
</feature>
<dbReference type="PANTHER" id="PTHR48267">
    <property type="entry name" value="CUPREDOXIN SUPERFAMILY PROTEIN"/>
    <property type="match status" value="1"/>
</dbReference>
<dbReference type="Gene3D" id="2.60.40.3440">
    <property type="match status" value="1"/>
</dbReference>
<dbReference type="Pfam" id="PF07731">
    <property type="entry name" value="Cu-oxidase_2"/>
    <property type="match status" value="1"/>
</dbReference>
<reference evidence="4" key="1">
    <citation type="submission" date="2017-02" db="EMBL/GenBank/DDBJ databases">
        <authorList>
            <person name="Furmanczyk E.M."/>
        </authorList>
    </citation>
    <scope>NUCLEOTIDE SEQUENCE [LARGE SCALE GENOMIC DNA]</scope>
    <source>
        <strain evidence="4">AP3_22</strain>
    </source>
</reference>
<organism evidence="3 4">
    <name type="scientific">Pseudomonas laurylsulfativorans</name>
    <dbReference type="NCBI Taxonomy" id="1943631"/>
    <lineage>
        <taxon>Bacteria</taxon>
        <taxon>Pseudomonadati</taxon>
        <taxon>Pseudomonadota</taxon>
        <taxon>Gammaproteobacteria</taxon>
        <taxon>Pseudomonadales</taxon>
        <taxon>Pseudomonadaceae</taxon>
        <taxon>Pseudomonas</taxon>
    </lineage>
</organism>
<dbReference type="Gene3D" id="2.60.40.420">
    <property type="entry name" value="Cupredoxins - blue copper proteins"/>
    <property type="match status" value="3"/>
</dbReference>
<dbReference type="GO" id="GO:0016491">
    <property type="term" value="F:oxidoreductase activity"/>
    <property type="evidence" value="ECO:0007669"/>
    <property type="project" value="InterPro"/>
</dbReference>
<dbReference type="PANTHER" id="PTHR48267:SF1">
    <property type="entry name" value="BILIRUBIN OXIDASE"/>
    <property type="match status" value="1"/>
</dbReference>
<dbReference type="Pfam" id="PF17963">
    <property type="entry name" value="Big_9"/>
    <property type="match status" value="1"/>
</dbReference>
<dbReference type="InterPro" id="IPR011706">
    <property type="entry name" value="Cu-oxidase_C"/>
</dbReference>
<feature type="region of interest" description="Disordered" evidence="1">
    <location>
        <begin position="922"/>
        <end position="956"/>
    </location>
</feature>
<feature type="region of interest" description="Disordered" evidence="1">
    <location>
        <begin position="71"/>
        <end position="95"/>
    </location>
</feature>
<dbReference type="OrthoDB" id="9757546at2"/>
<evidence type="ECO:0000313" key="4">
    <source>
        <dbReference type="Proteomes" id="UP000237440"/>
    </source>
</evidence>
<dbReference type="SUPFAM" id="SSF49503">
    <property type="entry name" value="Cupredoxins"/>
    <property type="match status" value="2"/>
</dbReference>
<keyword evidence="4" id="KW-1185">Reference proteome</keyword>
<feature type="domain" description="Plastocyanin-like" evidence="2">
    <location>
        <begin position="801"/>
        <end position="892"/>
    </location>
</feature>
<dbReference type="GO" id="GO:0005507">
    <property type="term" value="F:copper ion binding"/>
    <property type="evidence" value="ECO:0007669"/>
    <property type="project" value="InterPro"/>
</dbReference>
<feature type="region of interest" description="Disordered" evidence="1">
    <location>
        <begin position="33"/>
        <end position="54"/>
    </location>
</feature>